<evidence type="ECO:0000313" key="2">
    <source>
        <dbReference type="EMBL" id="MYM54388.1"/>
    </source>
</evidence>
<dbReference type="EMBL" id="WWEN01000002">
    <property type="protein sequence ID" value="MYM54388.1"/>
    <property type="molecule type" value="Genomic_DNA"/>
</dbReference>
<evidence type="ECO:0000256" key="1">
    <source>
        <dbReference type="SAM" id="MobiDB-lite"/>
    </source>
</evidence>
<dbReference type="AlphaFoldDB" id="A0A6L8LEN0"/>
<reference evidence="2 3" key="1">
    <citation type="submission" date="2020-01" db="EMBL/GenBank/DDBJ databases">
        <authorList>
            <person name="Chen S."/>
        </authorList>
    </citation>
    <scope>NUCLEOTIDE SEQUENCE [LARGE SCALE GENOMIC DNA]</scope>
    <source>
        <strain evidence="2 3">GS-10</strain>
    </source>
</reference>
<feature type="region of interest" description="Disordered" evidence="1">
    <location>
        <begin position="149"/>
        <end position="182"/>
    </location>
</feature>
<dbReference type="RefSeq" id="WP_160972087.1">
    <property type="nucleotide sequence ID" value="NZ_WWEN01000002.1"/>
</dbReference>
<accession>A0A6L8LEN0</accession>
<dbReference type="Pfam" id="PF02620">
    <property type="entry name" value="YceD"/>
    <property type="match status" value="1"/>
</dbReference>
<sequence>MTSLPSHPLRVADLPTTRPTRFELVPDEAALAAIARELGLVELRKLRFKGEIRAEGREDWLLSADLGATVVQSCVVTLAPVTTRIDEKITRRFVAQLPEDASDEDEVEMPEDDTLEPLGNVIDPAAMMIESLSLALPLYPRAEGAELSEAQFTEPGKKAMTDEETKPFAGLAALRDKLEKKD</sequence>
<comment type="caution">
    <text evidence="2">The sequence shown here is derived from an EMBL/GenBank/DDBJ whole genome shotgun (WGS) entry which is preliminary data.</text>
</comment>
<keyword evidence="3" id="KW-1185">Reference proteome</keyword>
<evidence type="ECO:0000313" key="3">
    <source>
        <dbReference type="Proteomes" id="UP000479043"/>
    </source>
</evidence>
<name>A0A6L8LEN0_9RHOB</name>
<gene>
    <name evidence="2" type="ORF">GR167_03660</name>
</gene>
<proteinExistence type="predicted"/>
<feature type="compositionally biased region" description="Basic and acidic residues" evidence="1">
    <location>
        <begin position="155"/>
        <end position="166"/>
    </location>
</feature>
<organism evidence="2 3">
    <name type="scientific">Thalassovita mangrovi</name>
    <dbReference type="NCBI Taxonomy" id="2692236"/>
    <lineage>
        <taxon>Bacteria</taxon>
        <taxon>Pseudomonadati</taxon>
        <taxon>Pseudomonadota</taxon>
        <taxon>Alphaproteobacteria</taxon>
        <taxon>Rhodobacterales</taxon>
        <taxon>Roseobacteraceae</taxon>
        <taxon>Thalassovita</taxon>
    </lineage>
</organism>
<dbReference type="Proteomes" id="UP000479043">
    <property type="component" value="Unassembled WGS sequence"/>
</dbReference>
<protein>
    <submittedName>
        <fullName evidence="2">DUF177 domain-containing protein</fullName>
    </submittedName>
</protein>
<dbReference type="InterPro" id="IPR003772">
    <property type="entry name" value="YceD"/>
</dbReference>